<dbReference type="OrthoDB" id="3507155at2"/>
<dbReference type="AlphaFoldDB" id="A0A5A7S3R7"/>
<proteinExistence type="predicted"/>
<dbReference type="InterPro" id="IPR009003">
    <property type="entry name" value="Peptidase_S1_PA"/>
</dbReference>
<accession>A0A5A7S3R7</accession>
<evidence type="ECO:0000313" key="4">
    <source>
        <dbReference type="Proteomes" id="UP000322244"/>
    </source>
</evidence>
<dbReference type="PANTHER" id="PTHR15462:SF8">
    <property type="entry name" value="SERINE PROTEASE"/>
    <property type="match status" value="1"/>
</dbReference>
<keyword evidence="4" id="KW-1185">Reference proteome</keyword>
<comment type="caution">
    <text evidence="3">The sequence shown here is derived from an EMBL/GenBank/DDBJ whole genome shotgun (WGS) entry which is preliminary data.</text>
</comment>
<organism evidence="3 4">
    <name type="scientific">Antrihabitans cavernicola</name>
    <dbReference type="NCBI Taxonomy" id="2495913"/>
    <lineage>
        <taxon>Bacteria</taxon>
        <taxon>Bacillati</taxon>
        <taxon>Actinomycetota</taxon>
        <taxon>Actinomycetes</taxon>
        <taxon>Mycobacteriales</taxon>
        <taxon>Nocardiaceae</taxon>
        <taxon>Antrihabitans</taxon>
    </lineage>
</organism>
<dbReference type="GO" id="GO:0004252">
    <property type="term" value="F:serine-type endopeptidase activity"/>
    <property type="evidence" value="ECO:0007669"/>
    <property type="project" value="InterPro"/>
</dbReference>
<keyword evidence="1 2" id="KW-0732">Signal</keyword>
<dbReference type="PANTHER" id="PTHR15462">
    <property type="entry name" value="SERINE PROTEASE"/>
    <property type="match status" value="1"/>
</dbReference>
<reference evidence="3 4" key="1">
    <citation type="submission" date="2019-07" db="EMBL/GenBank/DDBJ databases">
        <title>Rhodococcus cavernicolus sp. nov., isolated from a cave.</title>
        <authorList>
            <person name="Lee S.D."/>
        </authorList>
    </citation>
    <scope>NUCLEOTIDE SEQUENCE [LARGE SCALE GENOMIC DNA]</scope>
    <source>
        <strain evidence="3 4">C1-24</strain>
    </source>
</reference>
<dbReference type="InterPro" id="IPR043504">
    <property type="entry name" value="Peptidase_S1_PA_chymotrypsin"/>
</dbReference>
<evidence type="ECO:0000256" key="1">
    <source>
        <dbReference type="ARBA" id="ARBA00022729"/>
    </source>
</evidence>
<dbReference type="PROSITE" id="PS00134">
    <property type="entry name" value="TRYPSIN_HIS"/>
    <property type="match status" value="1"/>
</dbReference>
<gene>
    <name evidence="3" type="ORF">FOY51_25250</name>
</gene>
<dbReference type="Proteomes" id="UP000322244">
    <property type="component" value="Unassembled WGS sequence"/>
</dbReference>
<name>A0A5A7S3R7_9NOCA</name>
<evidence type="ECO:0000313" key="3">
    <source>
        <dbReference type="EMBL" id="KAA0017405.1"/>
    </source>
</evidence>
<feature type="signal peptide" evidence="2">
    <location>
        <begin position="1"/>
        <end position="24"/>
    </location>
</feature>
<dbReference type="RefSeq" id="WP_149433035.1">
    <property type="nucleotide sequence ID" value="NZ_VLNY01000022.1"/>
</dbReference>
<evidence type="ECO:0000256" key="2">
    <source>
        <dbReference type="SAM" id="SignalP"/>
    </source>
</evidence>
<dbReference type="EMBL" id="VLNY01000022">
    <property type="protein sequence ID" value="KAA0017405.1"/>
    <property type="molecule type" value="Genomic_DNA"/>
</dbReference>
<protein>
    <submittedName>
        <fullName evidence="3">Trypsin-like peptidase domain-containing protein</fullName>
    </submittedName>
</protein>
<dbReference type="Pfam" id="PF13365">
    <property type="entry name" value="Trypsin_2"/>
    <property type="match status" value="1"/>
</dbReference>
<dbReference type="InterPro" id="IPR018114">
    <property type="entry name" value="TRYPSIN_HIS"/>
</dbReference>
<dbReference type="GO" id="GO:0006508">
    <property type="term" value="P:proteolysis"/>
    <property type="evidence" value="ECO:0007669"/>
    <property type="project" value="InterPro"/>
</dbReference>
<dbReference type="Gene3D" id="2.40.10.10">
    <property type="entry name" value="Trypsin-like serine proteases"/>
    <property type="match status" value="2"/>
</dbReference>
<sequence length="244" mass="25292">MRHAIGACALALLVALCTAGSGQADSISSAHSATPDPRIGVVFLWDTPIHTCTGTVLDTPAHDLVMTAAHCVVGSGFGISFAPGYDNGVSPHGVYQVVQIYLDPRWKQNVEDPRFDYAVLRMQQPMPVAGMRLADAPKPTTVVTATGYAAGFNDRGVTCTTSTGLEQGFPSFACSGYLDGTSGGPWVTDDHNLVGLIGGLHQGGCPPYIVSYSPPFDAATARVVQRATDGATPDIAPVALADGC</sequence>
<feature type="chain" id="PRO_5023058045" evidence="2">
    <location>
        <begin position="25"/>
        <end position="244"/>
    </location>
</feature>
<dbReference type="InterPro" id="IPR050966">
    <property type="entry name" value="Glutamyl_endopeptidase"/>
</dbReference>
<dbReference type="SUPFAM" id="SSF50494">
    <property type="entry name" value="Trypsin-like serine proteases"/>
    <property type="match status" value="1"/>
</dbReference>